<dbReference type="PRINTS" id="PR00455">
    <property type="entry name" value="HTHTETR"/>
</dbReference>
<dbReference type="Pfam" id="PF00440">
    <property type="entry name" value="TetR_N"/>
    <property type="match status" value="1"/>
</dbReference>
<evidence type="ECO:0000256" key="4">
    <source>
        <dbReference type="PROSITE-ProRule" id="PRU00335"/>
    </source>
</evidence>
<keyword evidence="7" id="KW-1185">Reference proteome</keyword>
<evidence type="ECO:0000313" key="7">
    <source>
        <dbReference type="Proteomes" id="UP001215827"/>
    </source>
</evidence>
<dbReference type="InterPro" id="IPR023772">
    <property type="entry name" value="DNA-bd_HTH_TetR-type_CS"/>
</dbReference>
<gene>
    <name evidence="6" type="ORF">P7228_09495</name>
</gene>
<protein>
    <submittedName>
        <fullName evidence="6">TetR/AcrR family transcriptional regulator</fullName>
    </submittedName>
</protein>
<keyword evidence="3" id="KW-0804">Transcription</keyword>
<evidence type="ECO:0000256" key="3">
    <source>
        <dbReference type="ARBA" id="ARBA00023163"/>
    </source>
</evidence>
<dbReference type="Gene3D" id="1.10.357.10">
    <property type="entry name" value="Tetracycline Repressor, domain 2"/>
    <property type="match status" value="1"/>
</dbReference>
<dbReference type="InterPro" id="IPR001647">
    <property type="entry name" value="HTH_TetR"/>
</dbReference>
<dbReference type="RefSeq" id="WP_278014998.1">
    <property type="nucleotide sequence ID" value="NZ_CP121106.1"/>
</dbReference>
<evidence type="ECO:0000259" key="5">
    <source>
        <dbReference type="PROSITE" id="PS50977"/>
    </source>
</evidence>
<sequence length="207" mass="23224">MVQSRSEETRNRVLDATRELLMAHGFNELTMKHVQEKSGISNGSIFHHFGSKEGIVREIFIEERRLYLGAIADAIVHHEGDPCDAFAAGARRAVDYQLQDIERFMRLVADFSDSEWLRANKELWLDAANDIQRPVVEWAMPHFASGALPLLPPTVFQSLSLGPAEFITRSQRQGRIENALEHVDSLAAAIGAGLKHLRDLQAETQPT</sequence>
<organism evidence="6 7">
    <name type="scientific">Altererythrobacter arenosus</name>
    <dbReference type="NCBI Taxonomy" id="3032592"/>
    <lineage>
        <taxon>Bacteria</taxon>
        <taxon>Pseudomonadati</taxon>
        <taxon>Pseudomonadota</taxon>
        <taxon>Alphaproteobacteria</taxon>
        <taxon>Sphingomonadales</taxon>
        <taxon>Erythrobacteraceae</taxon>
        <taxon>Altererythrobacter</taxon>
    </lineage>
</organism>
<evidence type="ECO:0000256" key="2">
    <source>
        <dbReference type="ARBA" id="ARBA00023125"/>
    </source>
</evidence>
<dbReference type="Proteomes" id="UP001215827">
    <property type="component" value="Chromosome"/>
</dbReference>
<reference evidence="6 7" key="1">
    <citation type="submission" date="2023-03" db="EMBL/GenBank/DDBJ databases">
        <title>Altererythrobacter sp. CAU 1644 isolated from sand.</title>
        <authorList>
            <person name="Kim W."/>
        </authorList>
    </citation>
    <scope>NUCLEOTIDE SEQUENCE [LARGE SCALE GENOMIC DNA]</scope>
    <source>
        <strain evidence="6 7">CAU 1644</strain>
    </source>
</reference>
<feature type="domain" description="HTH tetR-type" evidence="5">
    <location>
        <begin position="7"/>
        <end position="67"/>
    </location>
</feature>
<dbReference type="PROSITE" id="PS50977">
    <property type="entry name" value="HTH_TETR_2"/>
    <property type="match status" value="1"/>
</dbReference>
<dbReference type="InterPro" id="IPR009057">
    <property type="entry name" value="Homeodomain-like_sf"/>
</dbReference>
<evidence type="ECO:0000256" key="1">
    <source>
        <dbReference type="ARBA" id="ARBA00023015"/>
    </source>
</evidence>
<feature type="DNA-binding region" description="H-T-H motif" evidence="4">
    <location>
        <begin position="30"/>
        <end position="49"/>
    </location>
</feature>
<proteinExistence type="predicted"/>
<dbReference type="SUPFAM" id="SSF46689">
    <property type="entry name" value="Homeodomain-like"/>
    <property type="match status" value="1"/>
</dbReference>
<dbReference type="EMBL" id="CP121106">
    <property type="protein sequence ID" value="WFL76232.1"/>
    <property type="molecule type" value="Genomic_DNA"/>
</dbReference>
<dbReference type="PANTHER" id="PTHR30055">
    <property type="entry name" value="HTH-TYPE TRANSCRIPTIONAL REGULATOR RUTR"/>
    <property type="match status" value="1"/>
</dbReference>
<dbReference type="PROSITE" id="PS01081">
    <property type="entry name" value="HTH_TETR_1"/>
    <property type="match status" value="1"/>
</dbReference>
<accession>A0ABY8FN00</accession>
<dbReference type="InterPro" id="IPR050109">
    <property type="entry name" value="HTH-type_TetR-like_transc_reg"/>
</dbReference>
<dbReference type="PANTHER" id="PTHR30055:SF234">
    <property type="entry name" value="HTH-TYPE TRANSCRIPTIONAL REGULATOR BETI"/>
    <property type="match status" value="1"/>
</dbReference>
<evidence type="ECO:0000313" key="6">
    <source>
        <dbReference type="EMBL" id="WFL76232.1"/>
    </source>
</evidence>
<keyword evidence="2 4" id="KW-0238">DNA-binding</keyword>
<keyword evidence="1" id="KW-0805">Transcription regulation</keyword>
<name>A0ABY8FN00_9SPHN</name>